<protein>
    <submittedName>
        <fullName evidence="1">Paladin</fullName>
    </submittedName>
</protein>
<name>A0A8J4UVH3_CLAMG</name>
<dbReference type="AlphaFoldDB" id="A0A8J4UVH3"/>
<dbReference type="Proteomes" id="UP000727407">
    <property type="component" value="Unassembled WGS sequence"/>
</dbReference>
<comment type="caution">
    <text evidence="1">The sequence shown here is derived from an EMBL/GenBank/DDBJ whole genome shotgun (WGS) entry which is preliminary data.</text>
</comment>
<reference evidence="1" key="1">
    <citation type="submission" date="2020-07" db="EMBL/GenBank/DDBJ databases">
        <title>Clarias magur genome sequencing, assembly and annotation.</title>
        <authorList>
            <person name="Kushwaha B."/>
            <person name="Kumar R."/>
            <person name="Das P."/>
            <person name="Joshi C.G."/>
            <person name="Kumar D."/>
            <person name="Nagpure N.S."/>
            <person name="Pandey M."/>
            <person name="Agarwal S."/>
            <person name="Srivastava S."/>
            <person name="Singh M."/>
            <person name="Sahoo L."/>
            <person name="Jayasankar P."/>
            <person name="Meher P.K."/>
            <person name="Koringa P.G."/>
            <person name="Iquebal M.A."/>
            <person name="Das S.P."/>
            <person name="Bit A."/>
            <person name="Patnaik S."/>
            <person name="Patel N."/>
            <person name="Shah T.M."/>
            <person name="Hinsu A."/>
            <person name="Jena J.K."/>
        </authorList>
    </citation>
    <scope>NUCLEOTIDE SEQUENCE</scope>
    <source>
        <strain evidence="1">CIFAMagur01</strain>
        <tissue evidence="1">Testis</tissue>
    </source>
</reference>
<evidence type="ECO:0000313" key="2">
    <source>
        <dbReference type="Proteomes" id="UP000727407"/>
    </source>
</evidence>
<proteinExistence type="predicted"/>
<accession>A0A8J4UVH3</accession>
<gene>
    <name evidence="1" type="primary">Dpp6</name>
    <name evidence="1" type="ORF">DAT39_005156</name>
</gene>
<dbReference type="EMBL" id="QNUK01000048">
    <property type="protein sequence ID" value="KAF5905075.1"/>
    <property type="molecule type" value="Genomic_DNA"/>
</dbReference>
<sequence>MDGEREPSIWLTSCKTGTNQCLTMANMTSCPPHNVHSAVLGPLPPQPTLLP</sequence>
<keyword evidence="2" id="KW-1185">Reference proteome</keyword>
<evidence type="ECO:0000313" key="1">
    <source>
        <dbReference type="EMBL" id="KAF5905075.1"/>
    </source>
</evidence>
<organism evidence="1 2">
    <name type="scientific">Clarias magur</name>
    <name type="common">Asian catfish</name>
    <name type="synonym">Macropteronotus magur</name>
    <dbReference type="NCBI Taxonomy" id="1594786"/>
    <lineage>
        <taxon>Eukaryota</taxon>
        <taxon>Metazoa</taxon>
        <taxon>Chordata</taxon>
        <taxon>Craniata</taxon>
        <taxon>Vertebrata</taxon>
        <taxon>Euteleostomi</taxon>
        <taxon>Actinopterygii</taxon>
        <taxon>Neopterygii</taxon>
        <taxon>Teleostei</taxon>
        <taxon>Ostariophysi</taxon>
        <taxon>Siluriformes</taxon>
        <taxon>Clariidae</taxon>
        <taxon>Clarias</taxon>
    </lineage>
</organism>